<proteinExistence type="predicted"/>
<evidence type="ECO:0000313" key="1">
    <source>
        <dbReference type="EMBL" id="VFJ98601.1"/>
    </source>
</evidence>
<protein>
    <recommendedName>
        <fullName evidence="2">Lipoprotein</fullName>
    </recommendedName>
</protein>
<dbReference type="AlphaFoldDB" id="A0A450V1E2"/>
<organism evidence="1">
    <name type="scientific">Candidatus Kentrum sp. LFY</name>
    <dbReference type="NCBI Taxonomy" id="2126342"/>
    <lineage>
        <taxon>Bacteria</taxon>
        <taxon>Pseudomonadati</taxon>
        <taxon>Pseudomonadota</taxon>
        <taxon>Gammaproteobacteria</taxon>
        <taxon>Candidatus Kentrum</taxon>
    </lineage>
</organism>
<dbReference type="PROSITE" id="PS51257">
    <property type="entry name" value="PROKAR_LIPOPROTEIN"/>
    <property type="match status" value="1"/>
</dbReference>
<accession>A0A450V1E2</accession>
<sequence>MKYKLFSITMIGVLSLGGCSLVDLHPESTSFGMGDDRVTVAGANQLFSPESFEKLDLLYALDPGGKRPLPNPTEDLSDEQARRELQEAYEIFDTYPNPEYRRNRIQDRIMAASEQRCNVFKTYIKRLDSTNEIFTDSMATLLGGLGAIFTSANTARALSGSAAIFSGIGAEFEQGFFANVATHVLVPGIELKRKEIRKEIDEKRKTRDDRITNIANYTVERAIGDAIRFHGACSIDVGIAAAGEAVKEANNPGKATIERATEIMQQIDILKKEAKKDQGSGRT</sequence>
<evidence type="ECO:0008006" key="2">
    <source>
        <dbReference type="Google" id="ProtNLM"/>
    </source>
</evidence>
<gene>
    <name evidence="1" type="ORF">BECKLFY1418B_GA0070995_11243</name>
</gene>
<dbReference type="EMBL" id="CAADFF010000124">
    <property type="protein sequence ID" value="VFJ98601.1"/>
    <property type="molecule type" value="Genomic_DNA"/>
</dbReference>
<reference evidence="1" key="1">
    <citation type="submission" date="2019-02" db="EMBL/GenBank/DDBJ databases">
        <authorList>
            <person name="Gruber-Vodicka R. H."/>
            <person name="Seah K. B. B."/>
        </authorList>
    </citation>
    <scope>NUCLEOTIDE SEQUENCE</scope>
    <source>
        <strain evidence="1">BECK_M7</strain>
    </source>
</reference>
<name>A0A450V1E2_9GAMM</name>